<evidence type="ECO:0000313" key="15">
    <source>
        <dbReference type="Ensembl" id="ENSSSUP00005032577.1"/>
    </source>
</evidence>
<comment type="catalytic activity">
    <reaction evidence="1">
        <text>S-ubiquitinyl-[E2 ubiquitin-conjugating enzyme]-L-cysteine + [acceptor protein]-L-lysine = [E2 ubiquitin-conjugating enzyme]-L-cysteine + N(6)-ubiquitinyl-[acceptor protein]-L-lysine.</text>
        <dbReference type="EC" id="2.3.2.27"/>
    </reaction>
</comment>
<comment type="similarity">
    <text evidence="11">Belongs to the RNF12 family.</text>
</comment>
<keyword evidence="9" id="KW-0862">Zinc</keyword>
<dbReference type="EC" id="2.3.2.27" evidence="4"/>
<keyword evidence="6" id="KW-0479">Metal-binding</keyword>
<feature type="compositionally biased region" description="Polar residues" evidence="13">
    <location>
        <begin position="149"/>
        <end position="177"/>
    </location>
</feature>
<keyword evidence="7 12" id="KW-0863">Zinc-finger</keyword>
<feature type="compositionally biased region" description="Basic and acidic residues" evidence="13">
    <location>
        <begin position="205"/>
        <end position="216"/>
    </location>
</feature>
<feature type="compositionally biased region" description="Polar residues" evidence="13">
    <location>
        <begin position="101"/>
        <end position="138"/>
    </location>
</feature>
<dbReference type="AlphaFoldDB" id="A0A673VFQ5"/>
<dbReference type="GO" id="GO:0061630">
    <property type="term" value="F:ubiquitin protein ligase activity"/>
    <property type="evidence" value="ECO:0007669"/>
    <property type="project" value="UniProtKB-EC"/>
</dbReference>
<dbReference type="PROSITE" id="PS50089">
    <property type="entry name" value="ZF_RING_2"/>
    <property type="match status" value="1"/>
</dbReference>
<dbReference type="InterPro" id="IPR001841">
    <property type="entry name" value="Znf_RING"/>
</dbReference>
<evidence type="ECO:0000256" key="10">
    <source>
        <dbReference type="ARBA" id="ARBA00023242"/>
    </source>
</evidence>
<dbReference type="Ensembl" id="ENSSSUT00005037151.1">
    <property type="protein sequence ID" value="ENSSSUP00005032577.1"/>
    <property type="gene ID" value="ENSSSUG00005020982.1"/>
</dbReference>
<evidence type="ECO:0000256" key="11">
    <source>
        <dbReference type="ARBA" id="ARBA00038418"/>
    </source>
</evidence>
<evidence type="ECO:0000313" key="16">
    <source>
        <dbReference type="Proteomes" id="UP000472268"/>
    </source>
</evidence>
<feature type="compositionally biased region" description="Polar residues" evidence="13">
    <location>
        <begin position="283"/>
        <end position="295"/>
    </location>
</feature>
<proteinExistence type="inferred from homology"/>
<reference evidence="15" key="2">
    <citation type="submission" date="2025-09" db="UniProtKB">
        <authorList>
            <consortium name="Ensembl"/>
        </authorList>
    </citation>
    <scope>IDENTIFICATION</scope>
</reference>
<feature type="domain" description="RING-type" evidence="14">
    <location>
        <begin position="540"/>
        <end position="581"/>
    </location>
</feature>
<comment type="pathway">
    <text evidence="3">Protein modification; protein ubiquitination.</text>
</comment>
<evidence type="ECO:0000256" key="8">
    <source>
        <dbReference type="ARBA" id="ARBA00022786"/>
    </source>
</evidence>
<gene>
    <name evidence="15" type="primary">LOC115283605</name>
</gene>
<feature type="region of interest" description="Disordered" evidence="13">
    <location>
        <begin position="272"/>
        <end position="298"/>
    </location>
</feature>
<evidence type="ECO:0000256" key="4">
    <source>
        <dbReference type="ARBA" id="ARBA00012483"/>
    </source>
</evidence>
<evidence type="ECO:0000256" key="6">
    <source>
        <dbReference type="ARBA" id="ARBA00022723"/>
    </source>
</evidence>
<protein>
    <recommendedName>
        <fullName evidence="4">RING-type E3 ubiquitin transferase</fullName>
        <ecNumber evidence="4">2.3.2.27</ecNumber>
    </recommendedName>
</protein>
<dbReference type="GO" id="GO:0005634">
    <property type="term" value="C:nucleus"/>
    <property type="evidence" value="ECO:0007669"/>
    <property type="project" value="UniProtKB-SubCell"/>
</dbReference>
<dbReference type="OMA" id="FVRSTRM"/>
<dbReference type="GO" id="GO:0016567">
    <property type="term" value="P:protein ubiquitination"/>
    <property type="evidence" value="ECO:0007669"/>
    <property type="project" value="TreeGrafter"/>
</dbReference>
<name>A0A673VFQ5_SURSU</name>
<dbReference type="PANTHER" id="PTHR45931:SF1">
    <property type="entry name" value="RING-TYPE DOMAIN-CONTAINING PROTEIN"/>
    <property type="match status" value="1"/>
</dbReference>
<organism evidence="15 16">
    <name type="scientific">Suricata suricatta</name>
    <name type="common">Meerkat</name>
    <dbReference type="NCBI Taxonomy" id="37032"/>
    <lineage>
        <taxon>Eukaryota</taxon>
        <taxon>Metazoa</taxon>
        <taxon>Chordata</taxon>
        <taxon>Craniata</taxon>
        <taxon>Vertebrata</taxon>
        <taxon>Euteleostomi</taxon>
        <taxon>Mammalia</taxon>
        <taxon>Eutheria</taxon>
        <taxon>Laurasiatheria</taxon>
        <taxon>Carnivora</taxon>
        <taxon>Feliformia</taxon>
        <taxon>Herpestidae</taxon>
        <taxon>Suricata</taxon>
    </lineage>
</organism>
<dbReference type="SMART" id="SM00184">
    <property type="entry name" value="RING"/>
    <property type="match status" value="1"/>
</dbReference>
<reference evidence="15" key="1">
    <citation type="submission" date="2025-08" db="UniProtKB">
        <authorList>
            <consortium name="Ensembl"/>
        </authorList>
    </citation>
    <scope>IDENTIFICATION</scope>
</reference>
<keyword evidence="10" id="KW-0539">Nucleus</keyword>
<keyword evidence="8" id="KW-0833">Ubl conjugation pathway</keyword>
<accession>A0A673VFQ5</accession>
<comment type="subcellular location">
    <subcellularLocation>
        <location evidence="2">Nucleus</location>
    </subcellularLocation>
</comment>
<dbReference type="InterPro" id="IPR058896">
    <property type="entry name" value="RNF6/12_N"/>
</dbReference>
<feature type="region of interest" description="Disordered" evidence="13">
    <location>
        <begin position="400"/>
        <end position="433"/>
    </location>
</feature>
<keyword evidence="16" id="KW-1185">Reference proteome</keyword>
<evidence type="ECO:0000256" key="13">
    <source>
        <dbReference type="SAM" id="MobiDB-lite"/>
    </source>
</evidence>
<dbReference type="Pfam" id="PF13639">
    <property type="entry name" value="zf-RING_2"/>
    <property type="match status" value="1"/>
</dbReference>
<dbReference type="GO" id="GO:0008270">
    <property type="term" value="F:zinc ion binding"/>
    <property type="evidence" value="ECO:0007669"/>
    <property type="project" value="UniProtKB-KW"/>
</dbReference>
<dbReference type="PANTHER" id="PTHR45931">
    <property type="entry name" value="SI:CH211-59O9.10"/>
    <property type="match status" value="1"/>
</dbReference>
<evidence type="ECO:0000256" key="3">
    <source>
        <dbReference type="ARBA" id="ARBA00004906"/>
    </source>
</evidence>
<evidence type="ECO:0000256" key="1">
    <source>
        <dbReference type="ARBA" id="ARBA00000900"/>
    </source>
</evidence>
<evidence type="ECO:0000256" key="5">
    <source>
        <dbReference type="ARBA" id="ARBA00022679"/>
    </source>
</evidence>
<sequence length="594" mass="65745">MGNTDSDGEDGSAALRQRQMDRLVREENFYEFVNDLSEGDYKLMRDNDLLGIPGESTVEELLKRLQQIKENSPEYSEENTGESSNKSGEYLLDWLNRSGQTEDVTSGQRENQTWEETSQINSDSNDSTFSLAVNSTPNPGSPNPENEYVASTRSPRAYNKENSGSPAENIQPESSLIGSPGSEESTTEARIHGPVTRGRRRARSRSPDHQRTRARTESPAPNRINELLERLHYSLRCPTLGPRVNETETFPRIPHQETARQQITGLELQNSGVAATSGTSSALQEESSPDTTNDGESWRLGQIHPTIPLNPEAGQVSPRARSQRDSIATRIQLTSEIPNNTVSLESEQGGLGHTFPHSEQAGARAYARNARIPSLHVLVSTVFDDTPSLPIQSTLRQTVTRSSDLSGNLRDSDTDLGHSVSSLSPDMEREDSGSNYMSSFNSTLMSSFSSSDEHSAINSVIFEGSNNISLPPGSLSETRQENRSLSPITFDDSDSWASLNLDQVFLLNEDNRDQYTGLTKAQIDNLAIRSFGEGDTLKSCAICITEYTECNKLHILPCTHEFHVHCIDPWLLENSTCPICRREVADFAERENSD</sequence>
<dbReference type="Gene3D" id="3.30.40.10">
    <property type="entry name" value="Zinc/RING finger domain, C3HC4 (zinc finger)"/>
    <property type="match status" value="1"/>
</dbReference>
<dbReference type="InterPro" id="IPR013083">
    <property type="entry name" value="Znf_RING/FYVE/PHD"/>
</dbReference>
<evidence type="ECO:0000256" key="12">
    <source>
        <dbReference type="PROSITE-ProRule" id="PRU00175"/>
    </source>
</evidence>
<dbReference type="Pfam" id="PF25914">
    <property type="entry name" value="RNF6_N"/>
    <property type="match status" value="1"/>
</dbReference>
<dbReference type="Proteomes" id="UP000472268">
    <property type="component" value="Unplaced"/>
</dbReference>
<evidence type="ECO:0000256" key="9">
    <source>
        <dbReference type="ARBA" id="ARBA00022833"/>
    </source>
</evidence>
<feature type="compositionally biased region" description="Low complexity" evidence="13">
    <location>
        <begin position="272"/>
        <end position="282"/>
    </location>
</feature>
<dbReference type="GO" id="GO:0060816">
    <property type="term" value="P:random inactivation of X chromosome"/>
    <property type="evidence" value="ECO:0007669"/>
    <property type="project" value="TreeGrafter"/>
</dbReference>
<feature type="region of interest" description="Disordered" evidence="13">
    <location>
        <begin position="101"/>
        <end position="222"/>
    </location>
</feature>
<dbReference type="GO" id="GO:0006511">
    <property type="term" value="P:ubiquitin-dependent protein catabolic process"/>
    <property type="evidence" value="ECO:0007669"/>
    <property type="project" value="TreeGrafter"/>
</dbReference>
<evidence type="ECO:0000256" key="7">
    <source>
        <dbReference type="ARBA" id="ARBA00022771"/>
    </source>
</evidence>
<evidence type="ECO:0000256" key="2">
    <source>
        <dbReference type="ARBA" id="ARBA00004123"/>
    </source>
</evidence>
<dbReference type="SUPFAM" id="SSF57850">
    <property type="entry name" value="RING/U-box"/>
    <property type="match status" value="1"/>
</dbReference>
<dbReference type="FunFam" id="3.30.40.10:FF:000054">
    <property type="entry name" value="E3 ubiquitin-protein ligase RLIM isoform X1"/>
    <property type="match status" value="1"/>
</dbReference>
<dbReference type="InterPro" id="IPR051834">
    <property type="entry name" value="RING_finger_E3_ligase"/>
</dbReference>
<keyword evidence="5" id="KW-0808">Transferase</keyword>
<evidence type="ECO:0000259" key="14">
    <source>
        <dbReference type="PROSITE" id="PS50089"/>
    </source>
</evidence>